<dbReference type="EMBL" id="CAJNOG010000129">
    <property type="protein sequence ID" value="CAF0985214.1"/>
    <property type="molecule type" value="Genomic_DNA"/>
</dbReference>
<evidence type="ECO:0000256" key="2">
    <source>
        <dbReference type="PROSITE-ProRule" id="PRU00504"/>
    </source>
</evidence>
<evidence type="ECO:0000256" key="3">
    <source>
        <dbReference type="SAM" id="SignalP"/>
    </source>
</evidence>
<comment type="caution">
    <text evidence="5">The sequence shown here is derived from an EMBL/GenBank/DDBJ whole genome shotgun (WGS) entry which is preliminary data.</text>
</comment>
<keyword evidence="1" id="KW-0677">Repeat</keyword>
<dbReference type="InterPro" id="IPR050952">
    <property type="entry name" value="TRIM-NHL_E3_ligases"/>
</dbReference>
<evidence type="ECO:0000259" key="4">
    <source>
        <dbReference type="Pfam" id="PF02010"/>
    </source>
</evidence>
<dbReference type="GO" id="GO:0008270">
    <property type="term" value="F:zinc ion binding"/>
    <property type="evidence" value="ECO:0007669"/>
    <property type="project" value="UniProtKB-KW"/>
</dbReference>
<feature type="signal peptide" evidence="3">
    <location>
        <begin position="1"/>
        <end position="22"/>
    </location>
</feature>
<dbReference type="Proteomes" id="UP000663845">
    <property type="component" value="Unassembled WGS sequence"/>
</dbReference>
<keyword evidence="3" id="KW-0732">Signal</keyword>
<dbReference type="InterPro" id="IPR002859">
    <property type="entry name" value="PKD/REJ-like"/>
</dbReference>
<dbReference type="InterPro" id="IPR001258">
    <property type="entry name" value="NHL_repeat"/>
</dbReference>
<feature type="repeat" description="NHL" evidence="2">
    <location>
        <begin position="177"/>
        <end position="217"/>
    </location>
</feature>
<name>A0A814FLL5_9BILA</name>
<organism evidence="5 6">
    <name type="scientific">Adineta steineri</name>
    <dbReference type="NCBI Taxonomy" id="433720"/>
    <lineage>
        <taxon>Eukaryota</taxon>
        <taxon>Metazoa</taxon>
        <taxon>Spiralia</taxon>
        <taxon>Gnathifera</taxon>
        <taxon>Rotifera</taxon>
        <taxon>Eurotatoria</taxon>
        <taxon>Bdelloidea</taxon>
        <taxon>Adinetida</taxon>
        <taxon>Adinetidae</taxon>
        <taxon>Adineta</taxon>
    </lineage>
</organism>
<evidence type="ECO:0000313" key="5">
    <source>
        <dbReference type="EMBL" id="CAF0985214.1"/>
    </source>
</evidence>
<sequence length="1436" mass="160720">MSVVNSFKLLLITVFLSHQTTSLSFNQPKFCPSATWNSTAVTFSSSPIVGNNPNGVFVDTSNTVYVGEPQLNRVQVWPVGHSNPTRNISNGLQNPQAIFVTTNGDIYIDNGSNNHRVDKWTLNATTSTTALTVTDTCYGLFVDKNNFLFCSNGPGLHQVIKKSLNNNATNSTLVAGIGTPGTTAYALDQPRGIFVDNNINLYVADCQNNRIQLFKNGQKNATTVAGAGAGAPGNITLKHPTGVLLDSDGYLFIVDSDNDRIIASGPLGFRCIIACSNSHGSSSTQLNKPFSMSFDRYGNIFVADQNNNRIQKFLLSNNSCYEATTHQAQLTTDSINVTRTSLKPTTQSTSQVLASASNMVISNQNCSPPGIILIPSTSSLASPMQFQRQQDFYINSNIYLNCNTSLAMITKWTVSNCTSICSQQIVVDQTISTAYSEVFIPARTLPYGLYELKLTVTMVAAPRMISSASAYVEITQTGITPNLVQLGTLYVTHGYQEDLILDPGQYSIDPDENSFNGTDWIYEYYCRIYSSYNFPNIQGVLIPIDDSRIDLQNPSCLKNSTLLQYRGSNSSLKSSIKILPAALPSNRTYQFMVYMVNRRNSSRTATGYLLVQVEIIKSPMIYIACVISTLCSENQEFQLVNPTTQVALFSICPDNCTVIKNITWNVYQGFDNGSSTTVQWVKFNQMNLYENNWFFGVNTSNFTATNQLFLNNPQIMYWQFEVMYSFSSDTSSSALSFIINQPPTNGSCSISPLNGTTSTSFTISCPDWFDKDGIQDYSLYVYTADISIKVIIAFSAVSNFQVFLPAGNDTTSLLNIIINIRDTSNCITEYYMSPITVRSDSEGINKLITTFQNSANSLTSNPLVRILSSGNQNAVGQIITSLANEFNNVNTKNIEDAISNGISATTISVSSLGESQTSQTTIVSVNNSATIEYNSQLNSYANVRDYLITFTSNLLITTSDSIKLQASSLARFTEATNQLTQKTSMLASDKCYQLAQALYSMANKIPYEDVQTAANQISQCASNVLTAINGPLQQRTSILDLDFSRSTNFPSDYDTDLESVWAHPNLVDGGNDYSWGAIEQGRYNYYQKQAANQITTQVNQITSLLTSALNIHLNIGQNITMNTSSILSFHRGQWYQVNNTSWHCHLCVPMEQCFREAKQKLGDGYVNDVRTKYQETLKKFKVRKQKLVENVKSLQSIPFNVTAYEGNGFGLVWMIPHPRIGVYSENPQELRLLYDFMVGVNEQMERDLLLEDESFRNFGCSFCLFFGDDYVWEIQNRFQETLQKYKEKKRKLVEYVDSLQSIPFNVTAYENDDFGLVWMIPHPRIGVYSQKPQELHSLYNFMAGVNEQMEKYLSSKDKFFENFGCSFCLFVSGKNQTNTTPRRFKVLNETGTDVKRTELVGYIQMNEQLYYRLLPDENHQQKWFNEFERHEYVDIT</sequence>
<dbReference type="Gene3D" id="2.40.10.500">
    <property type="match status" value="1"/>
</dbReference>
<reference evidence="5" key="1">
    <citation type="submission" date="2021-02" db="EMBL/GenBank/DDBJ databases">
        <authorList>
            <person name="Nowell W R."/>
        </authorList>
    </citation>
    <scope>NUCLEOTIDE SEQUENCE</scope>
</reference>
<evidence type="ECO:0000313" key="6">
    <source>
        <dbReference type="Proteomes" id="UP000663845"/>
    </source>
</evidence>
<accession>A0A814FLL5</accession>
<evidence type="ECO:0000256" key="1">
    <source>
        <dbReference type="ARBA" id="ARBA00022737"/>
    </source>
</evidence>
<proteinExistence type="predicted"/>
<dbReference type="PROSITE" id="PS51125">
    <property type="entry name" value="NHL"/>
    <property type="match status" value="1"/>
</dbReference>
<feature type="chain" id="PRO_5032446470" description="PKD/REJ-like domain-containing protein" evidence="3">
    <location>
        <begin position="23"/>
        <end position="1436"/>
    </location>
</feature>
<protein>
    <recommendedName>
        <fullName evidence="4">PKD/REJ-like domain-containing protein</fullName>
    </recommendedName>
</protein>
<dbReference type="InterPro" id="IPR011042">
    <property type="entry name" value="6-blade_b-propeller_TolB-like"/>
</dbReference>
<dbReference type="SUPFAM" id="SSF101898">
    <property type="entry name" value="NHL repeat"/>
    <property type="match status" value="1"/>
</dbReference>
<dbReference type="CDD" id="cd05819">
    <property type="entry name" value="NHL"/>
    <property type="match status" value="1"/>
</dbReference>
<feature type="domain" description="PKD/REJ-like" evidence="4">
    <location>
        <begin position="398"/>
        <end position="879"/>
    </location>
</feature>
<dbReference type="Gene3D" id="2.120.10.30">
    <property type="entry name" value="TolB, C-terminal domain"/>
    <property type="match status" value="1"/>
</dbReference>
<dbReference type="PANTHER" id="PTHR24104:SF25">
    <property type="entry name" value="PROTEIN LIN-41"/>
    <property type="match status" value="1"/>
</dbReference>
<dbReference type="Pfam" id="PF02010">
    <property type="entry name" value="REJ"/>
    <property type="match status" value="1"/>
</dbReference>
<dbReference type="PANTHER" id="PTHR24104">
    <property type="entry name" value="E3 UBIQUITIN-PROTEIN LIGASE NHLRC1-RELATED"/>
    <property type="match status" value="1"/>
</dbReference>
<gene>
    <name evidence="5" type="ORF">JYZ213_LOCUS15151</name>
</gene>